<reference evidence="5" key="1">
    <citation type="submission" date="2023-08" db="EMBL/GenBank/DDBJ databases">
        <authorList>
            <person name="Audoor S."/>
            <person name="Bilcke G."/>
        </authorList>
    </citation>
    <scope>NUCLEOTIDE SEQUENCE</scope>
</reference>
<keyword evidence="3" id="KW-0808">Transferase</keyword>
<name>A0AAD2CFQ4_9STRA</name>
<evidence type="ECO:0000313" key="5">
    <source>
        <dbReference type="EMBL" id="CAJ1930919.1"/>
    </source>
</evidence>
<feature type="domain" description="Methyltransferase" evidence="4">
    <location>
        <begin position="75"/>
        <end position="201"/>
    </location>
</feature>
<sequence>MSLNLLLCSEPTDSNFGRRDYWNEVYQKESNYSWYAGWEELEPFCNEFFEMDYRILIPGVGNDAALVGMYDAGYHHLTAMDYAPEGIERCRDMLGSQRILQSSEEEKDDDDGVKLLVADARDLKGVLQDDSFDGILEKGTLDAIFLSGGKDKEEANKNMELAIEELTRCLRPGGIFMSITAVVVGQIQAAFDSRQDQWECIVDEDSIYTTEDGFTSNNIDGNMLVWKKRITEKS</sequence>
<protein>
    <recommendedName>
        <fullName evidence="4">Methyltransferase domain-containing protein</fullName>
    </recommendedName>
</protein>
<accession>A0AAD2CFQ4</accession>
<evidence type="ECO:0000256" key="1">
    <source>
        <dbReference type="ARBA" id="ARBA00008361"/>
    </source>
</evidence>
<evidence type="ECO:0000313" key="6">
    <source>
        <dbReference type="Proteomes" id="UP001295423"/>
    </source>
</evidence>
<dbReference type="Proteomes" id="UP001295423">
    <property type="component" value="Unassembled WGS sequence"/>
</dbReference>
<dbReference type="SUPFAM" id="SSF53335">
    <property type="entry name" value="S-adenosyl-L-methionine-dependent methyltransferases"/>
    <property type="match status" value="1"/>
</dbReference>
<dbReference type="PANTHER" id="PTHR12176">
    <property type="entry name" value="SAM-DEPENDENT METHYLTRANSFERASE SUPERFAMILY PROTEIN"/>
    <property type="match status" value="1"/>
</dbReference>
<keyword evidence="2" id="KW-0489">Methyltransferase</keyword>
<dbReference type="GO" id="GO:0008168">
    <property type="term" value="F:methyltransferase activity"/>
    <property type="evidence" value="ECO:0007669"/>
    <property type="project" value="UniProtKB-KW"/>
</dbReference>
<dbReference type="InterPro" id="IPR025714">
    <property type="entry name" value="Methyltranfer_dom"/>
</dbReference>
<comment type="caution">
    <text evidence="5">The sequence shown here is derived from an EMBL/GenBank/DDBJ whole genome shotgun (WGS) entry which is preliminary data.</text>
</comment>
<evidence type="ECO:0000256" key="3">
    <source>
        <dbReference type="ARBA" id="ARBA00022679"/>
    </source>
</evidence>
<dbReference type="InterPro" id="IPR029063">
    <property type="entry name" value="SAM-dependent_MTases_sf"/>
</dbReference>
<dbReference type="AlphaFoldDB" id="A0AAD2CFQ4"/>
<evidence type="ECO:0000256" key="2">
    <source>
        <dbReference type="ARBA" id="ARBA00022603"/>
    </source>
</evidence>
<proteinExistence type="inferred from homology"/>
<keyword evidence="6" id="KW-1185">Reference proteome</keyword>
<gene>
    <name evidence="5" type="ORF">CYCCA115_LOCUS2152</name>
</gene>
<dbReference type="CDD" id="cd02440">
    <property type="entry name" value="AdoMet_MTases"/>
    <property type="match status" value="1"/>
</dbReference>
<comment type="similarity">
    <text evidence="1">Belongs to the methyltransferase superfamily.</text>
</comment>
<organism evidence="5 6">
    <name type="scientific">Cylindrotheca closterium</name>
    <dbReference type="NCBI Taxonomy" id="2856"/>
    <lineage>
        <taxon>Eukaryota</taxon>
        <taxon>Sar</taxon>
        <taxon>Stramenopiles</taxon>
        <taxon>Ochrophyta</taxon>
        <taxon>Bacillariophyta</taxon>
        <taxon>Bacillariophyceae</taxon>
        <taxon>Bacillariophycidae</taxon>
        <taxon>Bacillariales</taxon>
        <taxon>Bacillariaceae</taxon>
        <taxon>Cylindrotheca</taxon>
    </lineage>
</organism>
<dbReference type="Gene3D" id="3.40.50.150">
    <property type="entry name" value="Vaccinia Virus protein VP39"/>
    <property type="match status" value="1"/>
</dbReference>
<dbReference type="EMBL" id="CAKOGP040000113">
    <property type="protein sequence ID" value="CAJ1930919.1"/>
    <property type="molecule type" value="Genomic_DNA"/>
</dbReference>
<dbReference type="InterPro" id="IPR051419">
    <property type="entry name" value="Lys/N-term_MeTrsfase_sf"/>
</dbReference>
<dbReference type="Pfam" id="PF13847">
    <property type="entry name" value="Methyltransf_31"/>
    <property type="match status" value="1"/>
</dbReference>
<dbReference type="PANTHER" id="PTHR12176:SF80">
    <property type="entry name" value="EEF1A LYSINE METHYLTRANSFERASE 4"/>
    <property type="match status" value="1"/>
</dbReference>
<evidence type="ECO:0000259" key="4">
    <source>
        <dbReference type="Pfam" id="PF13847"/>
    </source>
</evidence>
<dbReference type="GO" id="GO:0032259">
    <property type="term" value="P:methylation"/>
    <property type="evidence" value="ECO:0007669"/>
    <property type="project" value="UniProtKB-KW"/>
</dbReference>